<feature type="compositionally biased region" description="Low complexity" evidence="1">
    <location>
        <begin position="454"/>
        <end position="464"/>
    </location>
</feature>
<proteinExistence type="predicted"/>
<reference evidence="2 3" key="1">
    <citation type="journal article" date="2019" name="Nat. Ecol. Evol.">
        <title>Megaphylogeny resolves global patterns of mushroom evolution.</title>
        <authorList>
            <person name="Varga T."/>
            <person name="Krizsan K."/>
            <person name="Foldi C."/>
            <person name="Dima B."/>
            <person name="Sanchez-Garcia M."/>
            <person name="Sanchez-Ramirez S."/>
            <person name="Szollosi G.J."/>
            <person name="Szarkandi J.G."/>
            <person name="Papp V."/>
            <person name="Albert L."/>
            <person name="Andreopoulos W."/>
            <person name="Angelini C."/>
            <person name="Antonin V."/>
            <person name="Barry K.W."/>
            <person name="Bougher N.L."/>
            <person name="Buchanan P."/>
            <person name="Buyck B."/>
            <person name="Bense V."/>
            <person name="Catcheside P."/>
            <person name="Chovatia M."/>
            <person name="Cooper J."/>
            <person name="Damon W."/>
            <person name="Desjardin D."/>
            <person name="Finy P."/>
            <person name="Geml J."/>
            <person name="Haridas S."/>
            <person name="Hughes K."/>
            <person name="Justo A."/>
            <person name="Karasinski D."/>
            <person name="Kautmanova I."/>
            <person name="Kiss B."/>
            <person name="Kocsube S."/>
            <person name="Kotiranta H."/>
            <person name="LaButti K.M."/>
            <person name="Lechner B.E."/>
            <person name="Liimatainen K."/>
            <person name="Lipzen A."/>
            <person name="Lukacs Z."/>
            <person name="Mihaltcheva S."/>
            <person name="Morgado L.N."/>
            <person name="Niskanen T."/>
            <person name="Noordeloos M.E."/>
            <person name="Ohm R.A."/>
            <person name="Ortiz-Santana B."/>
            <person name="Ovrebo C."/>
            <person name="Racz N."/>
            <person name="Riley R."/>
            <person name="Savchenko A."/>
            <person name="Shiryaev A."/>
            <person name="Soop K."/>
            <person name="Spirin V."/>
            <person name="Szebenyi C."/>
            <person name="Tomsovsky M."/>
            <person name="Tulloss R.E."/>
            <person name="Uehling J."/>
            <person name="Grigoriev I.V."/>
            <person name="Vagvolgyi C."/>
            <person name="Papp T."/>
            <person name="Martin F.M."/>
            <person name="Miettinen O."/>
            <person name="Hibbett D.S."/>
            <person name="Nagy L.G."/>
        </authorList>
    </citation>
    <scope>NUCLEOTIDE SEQUENCE [LARGE SCALE GENOMIC DNA]</scope>
    <source>
        <strain evidence="2 3">CBS 121175</strain>
    </source>
</reference>
<feature type="compositionally biased region" description="Basic and acidic residues" evidence="1">
    <location>
        <begin position="444"/>
        <end position="453"/>
    </location>
</feature>
<accession>A0A5C3KJQ3</accession>
<dbReference type="OrthoDB" id="3203373at2759"/>
<dbReference type="AlphaFoldDB" id="A0A5C3KJQ3"/>
<feature type="region of interest" description="Disordered" evidence="1">
    <location>
        <begin position="444"/>
        <end position="464"/>
    </location>
</feature>
<sequence length="576" mass="64351">MEVPSTKKILDSIPFEIVGKIFLEALPQNPRPDPTQPPLLLTQICRQWRSIADTSPELWSQIEIKVTFQGHMLTTPSSFAKYKSQIKNRQALIARWLTKASSARVSLSLYILDHSLRGVFPSVRLRVNREVINPFLNHIFAEQFTRNWYDVNIVSVEEPYQSRLFMIPSNHLPSLKRLSFNGHCARSSMRSESDKQPLSSLFESGMIQAPVLEALSISGIETQIQLSTLPLANWSGLTELRVDRRLTRATNYIPNEDYHAAFIRCADTLCMLAFSGGDSPGPYDAPTPTSTDPTANTTKPYPPLTFPHLPTLTVTECISYARETSELHPLVSSLLTPALQSLHWHTRDQPTQTSSSALLSFARTNTSPSQPTLLKLTTLSLCYSHLTHPELLELLEMLSAPAPSALKTLKLHSSDRITFNWRSGIYATRCALLLSSFLDRLTPKTDPPVHEPSESSGHTSPSPSTALASHLILLPSLEEFSCELGHEEEFTDLDLLYFIQSRRPTAQTHTTSSSAPSHLVQPTKPYLKKVSVKFVSKQTIDIAAALAEPDHTQISTSDLTLEVSYGNKCRWEPDYP</sequence>
<evidence type="ECO:0000256" key="1">
    <source>
        <dbReference type="SAM" id="MobiDB-lite"/>
    </source>
</evidence>
<name>A0A5C3KJQ3_COPMA</name>
<dbReference type="Proteomes" id="UP000307440">
    <property type="component" value="Unassembled WGS sequence"/>
</dbReference>
<dbReference type="STRING" id="230819.A0A5C3KJQ3"/>
<keyword evidence="3" id="KW-1185">Reference proteome</keyword>
<evidence type="ECO:0000313" key="3">
    <source>
        <dbReference type="Proteomes" id="UP000307440"/>
    </source>
</evidence>
<dbReference type="EMBL" id="ML210304">
    <property type="protein sequence ID" value="TFK20332.1"/>
    <property type="molecule type" value="Genomic_DNA"/>
</dbReference>
<organism evidence="2 3">
    <name type="scientific">Coprinopsis marcescibilis</name>
    <name type="common">Agaric fungus</name>
    <name type="synonym">Psathyrella marcescibilis</name>
    <dbReference type="NCBI Taxonomy" id="230819"/>
    <lineage>
        <taxon>Eukaryota</taxon>
        <taxon>Fungi</taxon>
        <taxon>Dikarya</taxon>
        <taxon>Basidiomycota</taxon>
        <taxon>Agaricomycotina</taxon>
        <taxon>Agaricomycetes</taxon>
        <taxon>Agaricomycetidae</taxon>
        <taxon>Agaricales</taxon>
        <taxon>Agaricineae</taxon>
        <taxon>Psathyrellaceae</taxon>
        <taxon>Coprinopsis</taxon>
    </lineage>
</organism>
<evidence type="ECO:0000313" key="2">
    <source>
        <dbReference type="EMBL" id="TFK20332.1"/>
    </source>
</evidence>
<gene>
    <name evidence="2" type="ORF">FA15DRAFT_673590</name>
</gene>
<protein>
    <submittedName>
        <fullName evidence="2">Uncharacterized protein</fullName>
    </submittedName>
</protein>